<comment type="caution">
    <text evidence="10">The sequence shown here is derived from an EMBL/GenBank/DDBJ whole genome shotgun (WGS) entry which is preliminary data.</text>
</comment>
<feature type="transmembrane region" description="Helical" evidence="7">
    <location>
        <begin position="232"/>
        <end position="254"/>
    </location>
</feature>
<dbReference type="Pfam" id="PF01478">
    <property type="entry name" value="Peptidase_A24"/>
    <property type="match status" value="1"/>
</dbReference>
<evidence type="ECO:0008006" key="12">
    <source>
        <dbReference type="Google" id="ProtNLM"/>
    </source>
</evidence>
<evidence type="ECO:0000313" key="10">
    <source>
        <dbReference type="EMBL" id="OGZ43638.1"/>
    </source>
</evidence>
<feature type="transmembrane region" description="Helical" evidence="7">
    <location>
        <begin position="194"/>
        <end position="220"/>
    </location>
</feature>
<keyword evidence="6 7" id="KW-0472">Membrane</keyword>
<feature type="domain" description="Prepilin peptidase A24 N-terminal" evidence="9">
    <location>
        <begin position="11"/>
        <end position="93"/>
    </location>
</feature>
<dbReference type="GO" id="GO:0004190">
    <property type="term" value="F:aspartic-type endopeptidase activity"/>
    <property type="evidence" value="ECO:0007669"/>
    <property type="project" value="InterPro"/>
</dbReference>
<name>A0A1G2G1B4_9BACT</name>
<feature type="transmembrane region" description="Helical" evidence="7">
    <location>
        <begin position="146"/>
        <end position="174"/>
    </location>
</feature>
<dbReference type="PANTHER" id="PTHR30487">
    <property type="entry name" value="TYPE 4 PREPILIN-LIKE PROTEINS LEADER PEPTIDE-PROCESSING ENZYME"/>
    <property type="match status" value="1"/>
</dbReference>
<feature type="transmembrane region" description="Helical" evidence="7">
    <location>
        <begin position="102"/>
        <end position="125"/>
    </location>
</feature>
<dbReference type="AlphaFoldDB" id="A0A1G2G1B4"/>
<keyword evidence="5 7" id="KW-1133">Transmembrane helix</keyword>
<dbReference type="Gene3D" id="1.20.120.1220">
    <property type="match status" value="1"/>
</dbReference>
<reference evidence="10 11" key="1">
    <citation type="journal article" date="2016" name="Nat. Commun.">
        <title>Thousands of microbial genomes shed light on interconnected biogeochemical processes in an aquifer system.</title>
        <authorList>
            <person name="Anantharaman K."/>
            <person name="Brown C.T."/>
            <person name="Hug L.A."/>
            <person name="Sharon I."/>
            <person name="Castelle C.J."/>
            <person name="Probst A.J."/>
            <person name="Thomas B.C."/>
            <person name="Singh A."/>
            <person name="Wilkins M.J."/>
            <person name="Karaoz U."/>
            <person name="Brodie E.L."/>
            <person name="Williams K.H."/>
            <person name="Hubbard S.S."/>
            <person name="Banfield J.F."/>
        </authorList>
    </citation>
    <scope>NUCLEOTIDE SEQUENCE [LARGE SCALE GENOMIC DNA]</scope>
</reference>
<evidence type="ECO:0000256" key="4">
    <source>
        <dbReference type="ARBA" id="ARBA00022692"/>
    </source>
</evidence>
<evidence type="ECO:0000259" key="8">
    <source>
        <dbReference type="Pfam" id="PF01478"/>
    </source>
</evidence>
<evidence type="ECO:0000256" key="2">
    <source>
        <dbReference type="ARBA" id="ARBA00005801"/>
    </source>
</evidence>
<sequence length="261" mass="28553">MDIFWSAVVFLFGLVVGSFINVVVLRLNTGESIIFTFSRCFSCSKRLGAGELIPVLSFIIQRGRCRHCGSSISFQYPVVESLSGLLFFLIFLKLGYDIAGGGVFSIISSALVFLFFAVLLAAAVYDARNKMLPDIFTATLTASAAVYSLLGGVFFYDMLAGLGAFLFFALFWFVSGGKWMGFGDAKLAFGLGIFLGWPLVIVAVLLGFWIGAIWGILFLLLGKYGRKTQIPFGPFLATGAFLAFLLGKDMIAWYNHLIDFT</sequence>
<feature type="transmembrane region" description="Helical" evidence="7">
    <location>
        <begin position="74"/>
        <end position="96"/>
    </location>
</feature>
<feature type="domain" description="Prepilin type IV endopeptidase peptidase" evidence="8">
    <location>
        <begin position="113"/>
        <end position="216"/>
    </location>
</feature>
<evidence type="ECO:0000256" key="1">
    <source>
        <dbReference type="ARBA" id="ARBA00004651"/>
    </source>
</evidence>
<keyword evidence="4 7" id="KW-0812">Transmembrane</keyword>
<evidence type="ECO:0000256" key="5">
    <source>
        <dbReference type="ARBA" id="ARBA00022989"/>
    </source>
</evidence>
<gene>
    <name evidence="10" type="ORF">A2W41_04815</name>
</gene>
<dbReference type="InterPro" id="IPR000045">
    <property type="entry name" value="Prepilin_IV_endopep_pep"/>
</dbReference>
<evidence type="ECO:0000259" key="9">
    <source>
        <dbReference type="Pfam" id="PF06750"/>
    </source>
</evidence>
<dbReference type="InterPro" id="IPR010627">
    <property type="entry name" value="Prepilin_pept_A24_N"/>
</dbReference>
<keyword evidence="3" id="KW-1003">Cell membrane</keyword>
<comment type="subcellular location">
    <subcellularLocation>
        <location evidence="1">Cell membrane</location>
        <topology evidence="1">Multi-pass membrane protein</topology>
    </subcellularLocation>
</comment>
<dbReference type="EMBL" id="MHNI01000004">
    <property type="protein sequence ID" value="OGZ43638.1"/>
    <property type="molecule type" value="Genomic_DNA"/>
</dbReference>
<evidence type="ECO:0000256" key="7">
    <source>
        <dbReference type="SAM" id="Phobius"/>
    </source>
</evidence>
<evidence type="ECO:0000313" key="11">
    <source>
        <dbReference type="Proteomes" id="UP000176700"/>
    </source>
</evidence>
<dbReference type="InterPro" id="IPR050882">
    <property type="entry name" value="Prepilin_peptidase/N-MTase"/>
</dbReference>
<feature type="transmembrane region" description="Helical" evidence="7">
    <location>
        <begin position="6"/>
        <end position="25"/>
    </location>
</feature>
<evidence type="ECO:0000256" key="6">
    <source>
        <dbReference type="ARBA" id="ARBA00023136"/>
    </source>
</evidence>
<organism evidence="10 11">
    <name type="scientific">Candidatus Ryanbacteria bacterium RIFCSPHIGHO2_01_45_13</name>
    <dbReference type="NCBI Taxonomy" id="1802112"/>
    <lineage>
        <taxon>Bacteria</taxon>
        <taxon>Candidatus Ryaniibacteriota</taxon>
    </lineage>
</organism>
<proteinExistence type="inferred from homology"/>
<dbReference type="GO" id="GO:0005886">
    <property type="term" value="C:plasma membrane"/>
    <property type="evidence" value="ECO:0007669"/>
    <property type="project" value="UniProtKB-SubCell"/>
</dbReference>
<dbReference type="Proteomes" id="UP000176700">
    <property type="component" value="Unassembled WGS sequence"/>
</dbReference>
<comment type="similarity">
    <text evidence="2">Belongs to the peptidase A24 family.</text>
</comment>
<dbReference type="PANTHER" id="PTHR30487:SF0">
    <property type="entry name" value="PREPILIN LEADER PEPTIDASE_N-METHYLTRANSFERASE-RELATED"/>
    <property type="match status" value="1"/>
</dbReference>
<protein>
    <recommendedName>
        <fullName evidence="12">Prepilin peptidase</fullName>
    </recommendedName>
</protein>
<dbReference type="GO" id="GO:0006465">
    <property type="term" value="P:signal peptide processing"/>
    <property type="evidence" value="ECO:0007669"/>
    <property type="project" value="TreeGrafter"/>
</dbReference>
<accession>A0A1G2G1B4</accession>
<evidence type="ECO:0000256" key="3">
    <source>
        <dbReference type="ARBA" id="ARBA00022475"/>
    </source>
</evidence>
<dbReference type="Pfam" id="PF06750">
    <property type="entry name" value="A24_N_bact"/>
    <property type="match status" value="1"/>
</dbReference>